<feature type="region of interest" description="Disordered" evidence="1">
    <location>
        <begin position="249"/>
        <end position="371"/>
    </location>
</feature>
<feature type="compositionally biased region" description="Gly residues" evidence="1">
    <location>
        <begin position="731"/>
        <end position="741"/>
    </location>
</feature>
<feature type="compositionally biased region" description="Low complexity" evidence="1">
    <location>
        <begin position="308"/>
        <end position="324"/>
    </location>
</feature>
<dbReference type="STRING" id="685588.A0A067T692"/>
<keyword evidence="4" id="KW-1185">Reference proteome</keyword>
<keyword evidence="2" id="KW-1133">Transmembrane helix</keyword>
<feature type="region of interest" description="Disordered" evidence="1">
    <location>
        <begin position="446"/>
        <end position="467"/>
    </location>
</feature>
<evidence type="ECO:0000313" key="3">
    <source>
        <dbReference type="EMBL" id="KDR78656.1"/>
    </source>
</evidence>
<feature type="compositionally biased region" description="Polar residues" evidence="1">
    <location>
        <begin position="884"/>
        <end position="900"/>
    </location>
</feature>
<feature type="compositionally biased region" description="Polar residues" evidence="1">
    <location>
        <begin position="757"/>
        <end position="782"/>
    </location>
</feature>
<feature type="region of interest" description="Disordered" evidence="1">
    <location>
        <begin position="825"/>
        <end position="900"/>
    </location>
</feature>
<feature type="compositionally biased region" description="Low complexity" evidence="1">
    <location>
        <begin position="569"/>
        <end position="579"/>
    </location>
</feature>
<sequence>MAQPTQEFPPWLAPSAVVITDAQGVPVATSTTIIYLPPTYFGPSIPLGSLYIFGGSSEPPTVILPSPTPQTITTTLGPPVTTTATSSSTTILTTTATPTTSVSISTSASASISSSVTVSSTSATPTTASVSSTTSSSSSSVSASSVSVSTTSSAASLTSTTASLSSSVSPSGSITSPAPSSSVSAPPLPTPATGLTKGQLVGVIVASILGLIFLFVLALFLFLCLKGRRNRRQFTTLIPIDDDYFIVPPGSRLPGEGSPRHSGEEADPFLQHSSSTAAALAAGGAAMTQVPGPSTSRGVPRVPPPPVATTGSNSSASTNSNASGFGELIPRPSLGLLPSMPEHQETGGTTLSSSDMERMGRESVLPDPEHADQYPEEEYAGAYAYSSDPQVPPRLVEPAAATTPLLGGDRPPFITQPSYLSNQSSFPADPEDGTEVLVARRVRAEDLGPRPGPHLPEDGPSRQGSNGFLSALGLGGLANLGRLSWFKNLDSPRHTLTSQSFTTDPLSEKDLETGRSMLNPDARQVDSFGNRPRGGGVGTLPDGTRPKSSVSARSGTSGGTMYHDAHSSLPGTPLLAPLPRALTPAEQPVLPTEHSWFSSPLASPPAYSDYPLAASTPPPTIGSPDETHADDILDMPAPAPLGHFSSVSSLKETATGSSIGYKPTPFPPPGLDTIRPIGWSDTATDVTASRGSFAGLSGGMVTHHTTGISMDLLEEAPPDAEQGWRTISSAGGVGGGGGGGHADPSRRGTFGVFVHSPSFNSEQGSLHSMRSHFSPSVRSTGSAPVARRDNSGSVSSNSSRPSAHSVARSMGSGVSVAHSLLRMGSVSSDDRKRHLPGSPALSAFGHGQMRTSSSGGHGQGQQESSSLGLPPIIGSPPSAHMNPEKTNTIRSVGSGSTTLMDTSFGTIDTVRGSGSGNGGLQTERSMSPLSSASFSMANAPWVAGLDGDWQPAA</sequence>
<evidence type="ECO:0000313" key="4">
    <source>
        <dbReference type="Proteomes" id="UP000027222"/>
    </source>
</evidence>
<feature type="compositionally biased region" description="Polar residues" evidence="1">
    <location>
        <begin position="546"/>
        <end position="555"/>
    </location>
</feature>
<proteinExistence type="predicted"/>
<feature type="transmembrane region" description="Helical" evidence="2">
    <location>
        <begin position="200"/>
        <end position="225"/>
    </location>
</feature>
<evidence type="ECO:0000256" key="1">
    <source>
        <dbReference type="SAM" id="MobiDB-lite"/>
    </source>
</evidence>
<dbReference type="EMBL" id="KL142374">
    <property type="protein sequence ID" value="KDR78656.1"/>
    <property type="molecule type" value="Genomic_DNA"/>
</dbReference>
<feature type="compositionally biased region" description="Low complexity" evidence="1">
    <location>
        <begin position="277"/>
        <end position="286"/>
    </location>
</feature>
<evidence type="ECO:0000256" key="2">
    <source>
        <dbReference type="SAM" id="Phobius"/>
    </source>
</evidence>
<feature type="region of interest" description="Disordered" evidence="1">
    <location>
        <begin position="608"/>
        <end position="630"/>
    </location>
</feature>
<dbReference type="Proteomes" id="UP000027222">
    <property type="component" value="Unassembled WGS sequence"/>
</dbReference>
<organism evidence="3 4">
    <name type="scientific">Galerina marginata (strain CBS 339.88)</name>
    <dbReference type="NCBI Taxonomy" id="685588"/>
    <lineage>
        <taxon>Eukaryota</taxon>
        <taxon>Fungi</taxon>
        <taxon>Dikarya</taxon>
        <taxon>Basidiomycota</taxon>
        <taxon>Agaricomycotina</taxon>
        <taxon>Agaricomycetes</taxon>
        <taxon>Agaricomycetidae</taxon>
        <taxon>Agaricales</taxon>
        <taxon>Agaricineae</taxon>
        <taxon>Strophariaceae</taxon>
        <taxon>Galerina</taxon>
    </lineage>
</organism>
<dbReference type="HOGENOM" id="CLU_007969_0_0_1"/>
<feature type="region of interest" description="Disordered" evidence="1">
    <location>
        <begin position="726"/>
        <end position="811"/>
    </location>
</feature>
<feature type="compositionally biased region" description="Polar residues" evidence="1">
    <location>
        <begin position="494"/>
        <end position="505"/>
    </location>
</feature>
<feature type="region of interest" description="Disordered" evidence="1">
    <location>
        <begin position="122"/>
        <end position="141"/>
    </location>
</feature>
<dbReference type="OrthoDB" id="2563978at2759"/>
<accession>A0A067T692</accession>
<dbReference type="AlphaFoldDB" id="A0A067T692"/>
<feature type="region of interest" description="Disordered" evidence="1">
    <location>
        <begin position="493"/>
        <end position="579"/>
    </location>
</feature>
<keyword evidence="2" id="KW-0472">Membrane</keyword>
<keyword evidence="2" id="KW-0812">Transmembrane</keyword>
<gene>
    <name evidence="3" type="ORF">GALMADRAFT_244126</name>
</gene>
<feature type="compositionally biased region" description="Low complexity" evidence="1">
    <location>
        <begin position="791"/>
        <end position="805"/>
    </location>
</feature>
<protein>
    <submittedName>
        <fullName evidence="3">Uncharacterized protein</fullName>
    </submittedName>
</protein>
<name>A0A067T692_GALM3</name>
<reference evidence="4" key="1">
    <citation type="journal article" date="2014" name="Proc. Natl. Acad. Sci. U.S.A.">
        <title>Extensive sampling of basidiomycete genomes demonstrates inadequacy of the white-rot/brown-rot paradigm for wood decay fungi.</title>
        <authorList>
            <person name="Riley R."/>
            <person name="Salamov A.A."/>
            <person name="Brown D.W."/>
            <person name="Nagy L.G."/>
            <person name="Floudas D."/>
            <person name="Held B.W."/>
            <person name="Levasseur A."/>
            <person name="Lombard V."/>
            <person name="Morin E."/>
            <person name="Otillar R."/>
            <person name="Lindquist E.A."/>
            <person name="Sun H."/>
            <person name="LaButti K.M."/>
            <person name="Schmutz J."/>
            <person name="Jabbour D."/>
            <person name="Luo H."/>
            <person name="Baker S.E."/>
            <person name="Pisabarro A.G."/>
            <person name="Walton J.D."/>
            <person name="Blanchette R.A."/>
            <person name="Henrissat B."/>
            <person name="Martin F."/>
            <person name="Cullen D."/>
            <person name="Hibbett D.S."/>
            <person name="Grigoriev I.V."/>
        </authorList>
    </citation>
    <scope>NUCLEOTIDE SEQUENCE [LARGE SCALE GENOMIC DNA]</scope>
    <source>
        <strain evidence="4">CBS 339.88</strain>
    </source>
</reference>
<feature type="region of interest" description="Disordered" evidence="1">
    <location>
        <begin position="163"/>
        <end position="187"/>
    </location>
</feature>